<evidence type="ECO:0000313" key="2">
    <source>
        <dbReference type="Proteomes" id="UP000015105"/>
    </source>
</evidence>
<organism evidence="1 2">
    <name type="scientific">Aegilops tauschii subsp. strangulata</name>
    <name type="common">Goatgrass</name>
    <dbReference type="NCBI Taxonomy" id="200361"/>
    <lineage>
        <taxon>Eukaryota</taxon>
        <taxon>Viridiplantae</taxon>
        <taxon>Streptophyta</taxon>
        <taxon>Embryophyta</taxon>
        <taxon>Tracheophyta</taxon>
        <taxon>Spermatophyta</taxon>
        <taxon>Magnoliopsida</taxon>
        <taxon>Liliopsida</taxon>
        <taxon>Poales</taxon>
        <taxon>Poaceae</taxon>
        <taxon>BOP clade</taxon>
        <taxon>Pooideae</taxon>
        <taxon>Triticodae</taxon>
        <taxon>Triticeae</taxon>
        <taxon>Triticinae</taxon>
        <taxon>Aegilops</taxon>
    </lineage>
</organism>
<accession>A0A453D286</accession>
<reference evidence="2" key="2">
    <citation type="journal article" date="2017" name="Nat. Plants">
        <title>The Aegilops tauschii genome reveals multiple impacts of transposons.</title>
        <authorList>
            <person name="Zhao G."/>
            <person name="Zou C."/>
            <person name="Li K."/>
            <person name="Wang K."/>
            <person name="Li T."/>
            <person name="Gao L."/>
            <person name="Zhang X."/>
            <person name="Wang H."/>
            <person name="Yang Z."/>
            <person name="Liu X."/>
            <person name="Jiang W."/>
            <person name="Mao L."/>
            <person name="Kong X."/>
            <person name="Jiao Y."/>
            <person name="Jia J."/>
        </authorList>
    </citation>
    <scope>NUCLEOTIDE SEQUENCE [LARGE SCALE GENOMIC DNA]</scope>
    <source>
        <strain evidence="2">cv. AL8/78</strain>
    </source>
</reference>
<reference evidence="1" key="4">
    <citation type="submission" date="2019-03" db="UniProtKB">
        <authorList>
            <consortium name="EnsemblPlants"/>
        </authorList>
    </citation>
    <scope>IDENTIFICATION</scope>
</reference>
<dbReference type="Gramene" id="AET2Gv21064500.9">
    <property type="protein sequence ID" value="AET2Gv21064500.9"/>
    <property type="gene ID" value="AET2Gv21064500"/>
</dbReference>
<evidence type="ECO:0000313" key="1">
    <source>
        <dbReference type="EnsemblPlants" id="AET2Gv21064500.9"/>
    </source>
</evidence>
<keyword evidence="2" id="KW-1185">Reference proteome</keyword>
<proteinExistence type="predicted"/>
<reference evidence="1" key="3">
    <citation type="journal article" date="2017" name="Nature">
        <title>Genome sequence of the progenitor of the wheat D genome Aegilops tauschii.</title>
        <authorList>
            <person name="Luo M.C."/>
            <person name="Gu Y.Q."/>
            <person name="Puiu D."/>
            <person name="Wang H."/>
            <person name="Twardziok S.O."/>
            <person name="Deal K.R."/>
            <person name="Huo N."/>
            <person name="Zhu T."/>
            <person name="Wang L."/>
            <person name="Wang Y."/>
            <person name="McGuire P.E."/>
            <person name="Liu S."/>
            <person name="Long H."/>
            <person name="Ramasamy R.K."/>
            <person name="Rodriguez J.C."/>
            <person name="Van S.L."/>
            <person name="Yuan L."/>
            <person name="Wang Z."/>
            <person name="Xia Z."/>
            <person name="Xiao L."/>
            <person name="Anderson O.D."/>
            <person name="Ouyang S."/>
            <person name="Liang Y."/>
            <person name="Zimin A.V."/>
            <person name="Pertea G."/>
            <person name="Qi P."/>
            <person name="Bennetzen J.L."/>
            <person name="Dai X."/>
            <person name="Dawson M.W."/>
            <person name="Muller H.G."/>
            <person name="Kugler K."/>
            <person name="Rivarola-Duarte L."/>
            <person name="Spannagl M."/>
            <person name="Mayer K.F.X."/>
            <person name="Lu F.H."/>
            <person name="Bevan M.W."/>
            <person name="Leroy P."/>
            <person name="Li P."/>
            <person name="You F.M."/>
            <person name="Sun Q."/>
            <person name="Liu Z."/>
            <person name="Lyons E."/>
            <person name="Wicker T."/>
            <person name="Salzberg S.L."/>
            <person name="Devos K.M."/>
            <person name="Dvorak J."/>
        </authorList>
    </citation>
    <scope>NUCLEOTIDE SEQUENCE [LARGE SCALE GENOMIC DNA]</scope>
    <source>
        <strain evidence="1">cv. AL8/78</strain>
    </source>
</reference>
<dbReference type="EnsemblPlants" id="AET2Gv21064500.9">
    <property type="protein sequence ID" value="AET2Gv21064500.9"/>
    <property type="gene ID" value="AET2Gv21064500"/>
</dbReference>
<dbReference type="AlphaFoldDB" id="A0A453D286"/>
<reference evidence="1" key="5">
    <citation type="journal article" date="2021" name="G3 (Bethesda)">
        <title>Aegilops tauschii genome assembly Aet v5.0 features greater sequence contiguity and improved annotation.</title>
        <authorList>
            <person name="Wang L."/>
            <person name="Zhu T."/>
            <person name="Rodriguez J.C."/>
            <person name="Deal K.R."/>
            <person name="Dubcovsky J."/>
            <person name="McGuire P.E."/>
            <person name="Lux T."/>
            <person name="Spannagl M."/>
            <person name="Mayer K.F.X."/>
            <person name="Baldrich P."/>
            <person name="Meyers B.C."/>
            <person name="Huo N."/>
            <person name="Gu Y.Q."/>
            <person name="Zhou H."/>
            <person name="Devos K.M."/>
            <person name="Bennetzen J.L."/>
            <person name="Unver T."/>
            <person name="Budak H."/>
            <person name="Gulick P.J."/>
            <person name="Galiba G."/>
            <person name="Kalapos B."/>
            <person name="Nelson D.R."/>
            <person name="Li P."/>
            <person name="You F.M."/>
            <person name="Luo M.C."/>
            <person name="Dvorak J."/>
        </authorList>
    </citation>
    <scope>NUCLEOTIDE SEQUENCE [LARGE SCALE GENOMIC DNA]</scope>
    <source>
        <strain evidence="1">cv. AL8/78</strain>
    </source>
</reference>
<sequence length="46" mass="5444">QTHVKRKMTEEEILEMVKAGREDRGKYQARAAIKQKKCLLDGWLEQ</sequence>
<name>A0A453D286_AEGTS</name>
<reference evidence="2" key="1">
    <citation type="journal article" date="2014" name="Science">
        <title>Ancient hybridizations among the ancestral genomes of bread wheat.</title>
        <authorList>
            <consortium name="International Wheat Genome Sequencing Consortium,"/>
            <person name="Marcussen T."/>
            <person name="Sandve S.R."/>
            <person name="Heier L."/>
            <person name="Spannagl M."/>
            <person name="Pfeifer M."/>
            <person name="Jakobsen K.S."/>
            <person name="Wulff B.B."/>
            <person name="Steuernagel B."/>
            <person name="Mayer K.F."/>
            <person name="Olsen O.A."/>
        </authorList>
    </citation>
    <scope>NUCLEOTIDE SEQUENCE [LARGE SCALE GENOMIC DNA]</scope>
    <source>
        <strain evidence="2">cv. AL8/78</strain>
    </source>
</reference>
<protein>
    <submittedName>
        <fullName evidence="1">Uncharacterized protein</fullName>
    </submittedName>
</protein>
<dbReference type="Proteomes" id="UP000015105">
    <property type="component" value="Chromosome 2D"/>
</dbReference>